<dbReference type="SUPFAM" id="SSF88713">
    <property type="entry name" value="Glycoside hydrolase/deacetylase"/>
    <property type="match status" value="1"/>
</dbReference>
<dbReference type="InterPro" id="IPR011330">
    <property type="entry name" value="Glyco_hydro/deAcase_b/a-brl"/>
</dbReference>
<name>A0ABT7BX25_9CYAN</name>
<evidence type="ECO:0000313" key="1">
    <source>
        <dbReference type="EMBL" id="MDJ1183752.1"/>
    </source>
</evidence>
<proteinExistence type="predicted"/>
<organism evidence="1 2">
    <name type="scientific">Roseofilum casamattae BLCC-M143</name>
    <dbReference type="NCBI Taxonomy" id="3022442"/>
    <lineage>
        <taxon>Bacteria</taxon>
        <taxon>Bacillati</taxon>
        <taxon>Cyanobacteriota</taxon>
        <taxon>Cyanophyceae</taxon>
        <taxon>Desertifilales</taxon>
        <taxon>Desertifilaceae</taxon>
        <taxon>Roseofilum</taxon>
        <taxon>Roseofilum casamattae</taxon>
    </lineage>
</organism>
<keyword evidence="2" id="KW-1185">Reference proteome</keyword>
<dbReference type="InterPro" id="IPR054492">
    <property type="entry name" value="WbmS-like"/>
</dbReference>
<evidence type="ECO:0000313" key="2">
    <source>
        <dbReference type="Proteomes" id="UP001232992"/>
    </source>
</evidence>
<dbReference type="Gene3D" id="3.20.20.370">
    <property type="entry name" value="Glycoside hydrolase/deacetylase"/>
    <property type="match status" value="1"/>
</dbReference>
<sequence>MTVALTFDTDWAPDFVLEYVWKILADYDLEATMFFTNKVGFGIPDFIETAIHPDFRTDGGGIPKVEKRIDELLCDFPNTKGFRSHRMFWDYGLYDLLPKKGVIYDSSIFLPFHANLEINRAYGDLLRMPAWWTDNLHLERQLSLDSADFLDLSEPGLKVLIFHPIHVYLNSSHTDFSRERVQLPEDLRSLDVTTLEPLRYQGVGIETLLKVICRKLKTTNVGSSKLEALASGYGVRSIS</sequence>
<gene>
    <name evidence="1" type="ORF">PMH09_11190</name>
</gene>
<dbReference type="Pfam" id="PF22537">
    <property type="entry name" value="WbmS-like"/>
    <property type="match status" value="1"/>
</dbReference>
<reference evidence="1 2" key="1">
    <citation type="submission" date="2023-01" db="EMBL/GenBank/DDBJ databases">
        <title>Novel diversity within Roseofilum (Cyanobacteria; Desertifilaceae) from marine benthic mats with descriptions of four novel species.</title>
        <authorList>
            <person name="Wang Y."/>
            <person name="Berthold D.E."/>
            <person name="Hu J."/>
            <person name="Lefler F.W."/>
            <person name="Laughinghouse H.D. IV."/>
        </authorList>
    </citation>
    <scope>NUCLEOTIDE SEQUENCE [LARGE SCALE GENOMIC DNA]</scope>
    <source>
        <strain evidence="1 2">BLCC-M143</strain>
    </source>
</reference>
<dbReference type="RefSeq" id="WP_283758404.1">
    <property type="nucleotide sequence ID" value="NZ_JAQOSQ010000009.1"/>
</dbReference>
<dbReference type="EMBL" id="JAQOSQ010000009">
    <property type="protein sequence ID" value="MDJ1183752.1"/>
    <property type="molecule type" value="Genomic_DNA"/>
</dbReference>
<comment type="caution">
    <text evidence="1">The sequence shown here is derived from an EMBL/GenBank/DDBJ whole genome shotgun (WGS) entry which is preliminary data.</text>
</comment>
<protein>
    <submittedName>
        <fullName evidence="1">Uncharacterized protein</fullName>
    </submittedName>
</protein>
<dbReference type="Proteomes" id="UP001232992">
    <property type="component" value="Unassembled WGS sequence"/>
</dbReference>
<accession>A0ABT7BX25</accession>